<accession>A0A0N7HJY9</accession>
<proteinExistence type="predicted"/>
<sequence length="105" mass="12335">MSTPHDNQPELRLTPAPRPETVELLYRTFGDVLIPLEHLRIRYFHNLNEETFSRSIKERRIRLPITTVDPSQRAQPFVDVRHLAAWIDSRAWQADEAYARLGSNE</sequence>
<dbReference type="GO" id="GO:0006355">
    <property type="term" value="P:regulation of DNA-templated transcription"/>
    <property type="evidence" value="ECO:0007669"/>
    <property type="project" value="InterPro"/>
</dbReference>
<dbReference type="RefSeq" id="WP_019726489.1">
    <property type="nucleotide sequence ID" value="NZ_CAADOW010000058.1"/>
</dbReference>
<protein>
    <submittedName>
        <fullName evidence="1">Uncharacterized protein</fullName>
    </submittedName>
</protein>
<evidence type="ECO:0000313" key="1">
    <source>
        <dbReference type="EMBL" id="ALI59419.1"/>
    </source>
</evidence>
<dbReference type="EMBL" id="KT454971">
    <property type="protein sequence ID" value="ALI59419.1"/>
    <property type="molecule type" value="Genomic_DNA"/>
</dbReference>
<gene>
    <name evidence="1" type="ORF">CCBH4851_00721</name>
</gene>
<dbReference type="PATRIC" id="fig|287.2965.peg.2258"/>
<dbReference type="InterPro" id="IPR020518">
    <property type="entry name" value="Tscrpt_reg_PrtN"/>
</dbReference>
<dbReference type="Pfam" id="PF11112">
    <property type="entry name" value="PyocinActivator"/>
    <property type="match status" value="1"/>
</dbReference>
<reference evidence="1" key="1">
    <citation type="submission" date="2015-08" db="EMBL/GenBank/DDBJ databases">
        <title>Pseudomonas aeruginosa strain CCBH4851 chromosome region.</title>
        <authorList>
            <person name="Silveira M.C."/>
            <person name="Carvalho-Assef A.P.D."/>
            <person name="Albano R.M."/>
        </authorList>
    </citation>
    <scope>NUCLEOTIDE SEQUENCE</scope>
    <source>
        <strain evidence="1">CCBH4851</strain>
    </source>
</reference>
<organism evidence="1">
    <name type="scientific">Pseudomonas aeruginosa</name>
    <dbReference type="NCBI Taxonomy" id="287"/>
    <lineage>
        <taxon>Bacteria</taxon>
        <taxon>Pseudomonadati</taxon>
        <taxon>Pseudomonadota</taxon>
        <taxon>Gammaproteobacteria</taxon>
        <taxon>Pseudomonadales</taxon>
        <taxon>Pseudomonadaceae</taxon>
        <taxon>Pseudomonas</taxon>
    </lineage>
</organism>
<name>A0A0N7HJY9_PSEAI</name>
<dbReference type="AlphaFoldDB" id="A0A0N7HJY9"/>